<feature type="compositionally biased region" description="Low complexity" evidence="1">
    <location>
        <begin position="113"/>
        <end position="127"/>
    </location>
</feature>
<dbReference type="AlphaFoldDB" id="A0A2I0H1V4"/>
<evidence type="ECO:0000256" key="1">
    <source>
        <dbReference type="SAM" id="MobiDB-lite"/>
    </source>
</evidence>
<gene>
    <name evidence="2" type="ORF">CRG98_049803</name>
</gene>
<comment type="caution">
    <text evidence="2">The sequence shown here is derived from an EMBL/GenBank/DDBJ whole genome shotgun (WGS) entry which is preliminary data.</text>
</comment>
<organism evidence="2 3">
    <name type="scientific">Punica granatum</name>
    <name type="common">Pomegranate</name>
    <dbReference type="NCBI Taxonomy" id="22663"/>
    <lineage>
        <taxon>Eukaryota</taxon>
        <taxon>Viridiplantae</taxon>
        <taxon>Streptophyta</taxon>
        <taxon>Embryophyta</taxon>
        <taxon>Tracheophyta</taxon>
        <taxon>Spermatophyta</taxon>
        <taxon>Magnoliopsida</taxon>
        <taxon>eudicotyledons</taxon>
        <taxon>Gunneridae</taxon>
        <taxon>Pentapetalae</taxon>
        <taxon>rosids</taxon>
        <taxon>malvids</taxon>
        <taxon>Myrtales</taxon>
        <taxon>Lythraceae</taxon>
        <taxon>Punica</taxon>
    </lineage>
</organism>
<dbReference type="EMBL" id="PGOL01042910">
    <property type="protein sequence ID" value="PKH93953.1"/>
    <property type="molecule type" value="Genomic_DNA"/>
</dbReference>
<proteinExistence type="predicted"/>
<name>A0A2I0H1V4_PUNGR</name>
<dbReference type="Proteomes" id="UP000233551">
    <property type="component" value="Unassembled WGS sequence"/>
</dbReference>
<evidence type="ECO:0000313" key="3">
    <source>
        <dbReference type="Proteomes" id="UP000233551"/>
    </source>
</evidence>
<protein>
    <submittedName>
        <fullName evidence="2">Uncharacterized protein</fullName>
    </submittedName>
</protein>
<accession>A0A2I0H1V4</accession>
<reference evidence="2 3" key="1">
    <citation type="submission" date="2017-11" db="EMBL/GenBank/DDBJ databases">
        <title>De-novo sequencing of pomegranate (Punica granatum L.) genome.</title>
        <authorList>
            <person name="Akparov Z."/>
            <person name="Amiraslanov A."/>
            <person name="Hajiyeva S."/>
            <person name="Abbasov M."/>
            <person name="Kaur K."/>
            <person name="Hamwieh A."/>
            <person name="Solovyev V."/>
            <person name="Salamov A."/>
            <person name="Braich B."/>
            <person name="Kosarev P."/>
            <person name="Mahmoud A."/>
            <person name="Hajiyev E."/>
            <person name="Babayeva S."/>
            <person name="Izzatullayeva V."/>
            <person name="Mammadov A."/>
            <person name="Mammadov A."/>
            <person name="Sharifova S."/>
            <person name="Ojaghi J."/>
            <person name="Eynullazada K."/>
            <person name="Bayramov B."/>
            <person name="Abdulazimova A."/>
            <person name="Shahmuradov I."/>
        </authorList>
    </citation>
    <scope>NUCLEOTIDE SEQUENCE [LARGE SCALE GENOMIC DNA]</scope>
    <source>
        <strain evidence="3">cv. AG2017</strain>
        <tissue evidence="2">Leaf</tissue>
    </source>
</reference>
<feature type="region of interest" description="Disordered" evidence="1">
    <location>
        <begin position="106"/>
        <end position="133"/>
    </location>
</feature>
<keyword evidence="3" id="KW-1185">Reference proteome</keyword>
<evidence type="ECO:0000313" key="2">
    <source>
        <dbReference type="EMBL" id="PKH93953.1"/>
    </source>
</evidence>
<feature type="region of interest" description="Disordered" evidence="1">
    <location>
        <begin position="61"/>
        <end position="92"/>
    </location>
</feature>
<sequence>MGGTEPRERNREIPLGLGEFCNRSSIGTALENREISAIPTVPATGEAQIGTGVPQAALRTLTRSSSRRRCGAQRPEPPLSAPRRRPCYRPTNPPLTGFGPLCFHCRPSPAAHQSSTAQLQQTQSSSQPGPATA</sequence>